<gene>
    <name evidence="8" type="ORF">CKO21_18615</name>
</gene>
<reference evidence="8" key="2">
    <citation type="journal article" date="2020" name="Microorganisms">
        <title>Osmotic Adaptation and Compatible Solute Biosynthesis of Phototrophic Bacteria as Revealed from Genome Analyses.</title>
        <authorList>
            <person name="Imhoff J.F."/>
            <person name="Rahn T."/>
            <person name="Kunzel S."/>
            <person name="Keller A."/>
            <person name="Neulinger S.C."/>
        </authorList>
    </citation>
    <scope>NUCLEOTIDE SEQUENCE</scope>
    <source>
        <strain evidence="8">DSM 9154</strain>
    </source>
</reference>
<evidence type="ECO:0000256" key="3">
    <source>
        <dbReference type="SAM" id="Coils"/>
    </source>
</evidence>
<organism evidence="8 9">
    <name type="scientific">Rhodovibrio salinarum</name>
    <dbReference type="NCBI Taxonomy" id="1087"/>
    <lineage>
        <taxon>Bacteria</taxon>
        <taxon>Pseudomonadati</taxon>
        <taxon>Pseudomonadota</taxon>
        <taxon>Alphaproteobacteria</taxon>
        <taxon>Rhodospirillales</taxon>
        <taxon>Rhodovibrionaceae</taxon>
        <taxon>Rhodovibrio</taxon>
    </lineage>
</organism>
<proteinExistence type="predicted"/>
<dbReference type="Pfam" id="PF00176">
    <property type="entry name" value="SNF2-rel_dom"/>
    <property type="match status" value="1"/>
</dbReference>
<feature type="coiled-coil region" evidence="3">
    <location>
        <begin position="803"/>
        <end position="830"/>
    </location>
</feature>
<feature type="domain" description="SWIM-type" evidence="5">
    <location>
        <begin position="63"/>
        <end position="97"/>
    </location>
</feature>
<keyword evidence="2" id="KW-0863">Zinc-finger</keyword>
<protein>
    <recommendedName>
        <fullName evidence="10">Superfamily II DNA or RNA helicase, SNF2 family</fullName>
    </recommendedName>
</protein>
<evidence type="ECO:0000259" key="6">
    <source>
        <dbReference type="PROSITE" id="PS51192"/>
    </source>
</evidence>
<reference evidence="8" key="1">
    <citation type="submission" date="2017-08" db="EMBL/GenBank/DDBJ databases">
        <authorList>
            <person name="Imhoff J.F."/>
            <person name="Rahn T."/>
            <person name="Kuenzel S."/>
            <person name="Neulinger S.C."/>
        </authorList>
    </citation>
    <scope>NUCLEOTIDE SEQUENCE</scope>
    <source>
        <strain evidence="8">DSM 9154</strain>
    </source>
</reference>
<dbReference type="CDD" id="cd18012">
    <property type="entry name" value="DEXQc_arch_SWI2_SNF2"/>
    <property type="match status" value="1"/>
</dbReference>
<evidence type="ECO:0000313" key="9">
    <source>
        <dbReference type="Proteomes" id="UP000778970"/>
    </source>
</evidence>
<evidence type="ECO:0000256" key="1">
    <source>
        <dbReference type="ARBA" id="ARBA00022801"/>
    </source>
</evidence>
<dbReference type="Gene3D" id="3.40.50.10810">
    <property type="entry name" value="Tandem AAA-ATPase domain"/>
    <property type="match status" value="1"/>
</dbReference>
<dbReference type="InterPro" id="IPR000330">
    <property type="entry name" value="SNF2_N"/>
</dbReference>
<dbReference type="InterPro" id="IPR049730">
    <property type="entry name" value="SNF2/RAD54-like_C"/>
</dbReference>
<dbReference type="InterPro" id="IPR014001">
    <property type="entry name" value="Helicase_ATP-bd"/>
</dbReference>
<evidence type="ECO:0000256" key="4">
    <source>
        <dbReference type="SAM" id="MobiDB-lite"/>
    </source>
</evidence>
<dbReference type="GO" id="GO:0004386">
    <property type="term" value="F:helicase activity"/>
    <property type="evidence" value="ECO:0007669"/>
    <property type="project" value="UniProtKB-KW"/>
</dbReference>
<dbReference type="RefSeq" id="WP_051432269.1">
    <property type="nucleotide sequence ID" value="NZ_NRRE01000035.1"/>
</dbReference>
<dbReference type="SUPFAM" id="SSF52540">
    <property type="entry name" value="P-loop containing nucleoside triphosphate hydrolases"/>
    <property type="match status" value="2"/>
</dbReference>
<dbReference type="Pfam" id="PF00271">
    <property type="entry name" value="Helicase_C"/>
    <property type="match status" value="1"/>
</dbReference>
<dbReference type="CDD" id="cd18793">
    <property type="entry name" value="SF2_C_SNF"/>
    <property type="match status" value="1"/>
</dbReference>
<evidence type="ECO:0000259" key="7">
    <source>
        <dbReference type="PROSITE" id="PS51194"/>
    </source>
</evidence>
<dbReference type="PROSITE" id="PS51192">
    <property type="entry name" value="HELICASE_ATP_BIND_1"/>
    <property type="match status" value="1"/>
</dbReference>
<feature type="region of interest" description="Disordered" evidence="4">
    <location>
        <begin position="254"/>
        <end position="273"/>
    </location>
</feature>
<feature type="domain" description="Helicase ATP-binding" evidence="6">
    <location>
        <begin position="944"/>
        <end position="1104"/>
    </location>
</feature>
<dbReference type="InterPro" id="IPR001650">
    <property type="entry name" value="Helicase_C-like"/>
</dbReference>
<dbReference type="EMBL" id="NRRE01000035">
    <property type="protein sequence ID" value="MBK1699264.1"/>
    <property type="molecule type" value="Genomic_DNA"/>
</dbReference>
<sequence length="1397" mass="153446">MQTTSSEIDLTRAIRGAYRERGWEAFREGKARLRTVDLDESGAISITGEVHDKDGLSYKQDVRLVPDAGGSTQVSGTCTCRTMVNCEHVAALIYAWTSRQSTDEPQEAFESNLEPEDEELSGDLATYLDILEQAAAKPPRARVEAGAEAALRYDLAVERADDGSTRPVVRPLKIALDKDGQPTGTPEVYPLENVYQKPRPAFLTADDIAVLETLASSSGHGLEDGEQVDLRGPFAAWALERMLATGRTYWADNPTAGALQRGPARTGQPAWHKDREARRKFGVMPQTSLSDMSAIVLPLSTPFYLDPQSGVCGPIDLDMPGELASVLLAGPPVPKDQAGAFATAVTNRLGDVLPSLPSGGNDRLSEGLIRQLDALEKAAPSQSRAQRREAESKRTQLRYYLALEPNKTGQVAVVKPTTVSWDEEGTESAPKPYSVRNVYNQPRATFLSADDVGVLETLAGASGSSLGHETQVELRGPFAAWALERMLATGRTYWAARAHAGALARGEPAEGTPAWVTGGRGSQRFTVLPDAPHATLLPLTTPYYVDLQNRRAGPVQLDPEQPISGELIAALLAGPPLPAGEARPFVKALESRVGKALPVMPAAPARQETRTVTPSPILRLAQARIHPLPSPRGWRSSPPPEVVDAAVAELHFDYGGARIVEGDPAATLEWLEDDKLVRVPRADVIERQTIERLAQAGLEEVRPEGRSRRAARQGPIWRGLLKEHAYDDREAWLGFCYKALSELQSAGWRVEIDPDFPYEVLPAPRDWTFEVTEEDDGKAFSVRFGVEVDGDHLDLRPHLSSIIQQLDKRQEAQAQAAEQARDKAAVAQQEAEPRPLFVPLGEGRYLPLPTARIEPVARTLEELVEAGEGEVAHGGPRIPAARLGELSALETAADGAGLTLEGGRRLRALAEALRTGTGLGDIPKPDGLQGTLRDYQHDGFAWLQTLARHGFGGILADDMGLGKTIQALAHVLAEKEQGRLDRPALLVAPTSVVHNWVSEARRFAPDLRILVLHGPNRSERFPEIQDHDLVVTTYALLPRDREALTANGYHVLLCDEAQNVKNADAQAARVLRALDAHQAICLTGTPMENHLDELWSLMRVGVPGVFADRKTFRKTFRTPIEKRNDQRRRAILSRRVRPFLLRRTKIEVASELPPRTDMREPVELTDEQVTLYEQVRQQMDQKVRAEIREKGLARSQITVLDALLKLRQVCCDPRLVKLEQAKEVKSSAKLQRLMGMLEDLTDEGRQVLVFSQFTSMLSLIAEQLDEAGFDYVTLTGATRDRQTPVEMFQDGEVPIFLISLKAGGTGLNLTAADTVIHYDPWWNPAVEAQASDRAHRIGQDKPVFVYKMIAEGTVEERIVDMQDRKRDLASLVQSAEQGKGPAFTEDDLEELLSPVQG</sequence>
<name>A0A934QN79_9PROT</name>
<evidence type="ECO:0000313" key="8">
    <source>
        <dbReference type="EMBL" id="MBK1699264.1"/>
    </source>
</evidence>
<feature type="domain" description="Helicase C-terminal" evidence="7">
    <location>
        <begin position="1229"/>
        <end position="1389"/>
    </location>
</feature>
<dbReference type="SMART" id="SM00490">
    <property type="entry name" value="HELICc"/>
    <property type="match status" value="1"/>
</dbReference>
<dbReference type="InterPro" id="IPR007527">
    <property type="entry name" value="Znf_SWIM"/>
</dbReference>
<evidence type="ECO:0000256" key="2">
    <source>
        <dbReference type="PROSITE-ProRule" id="PRU00325"/>
    </source>
</evidence>
<keyword evidence="2" id="KW-0479">Metal-binding</keyword>
<keyword evidence="2" id="KW-0862">Zinc</keyword>
<accession>A0A934QN79</accession>
<dbReference type="GO" id="GO:0005524">
    <property type="term" value="F:ATP binding"/>
    <property type="evidence" value="ECO:0007669"/>
    <property type="project" value="InterPro"/>
</dbReference>
<dbReference type="GO" id="GO:0008270">
    <property type="term" value="F:zinc ion binding"/>
    <property type="evidence" value="ECO:0007669"/>
    <property type="project" value="UniProtKB-KW"/>
</dbReference>
<comment type="caution">
    <text evidence="8">The sequence shown here is derived from an EMBL/GenBank/DDBJ whole genome shotgun (WGS) entry which is preliminary data.</text>
</comment>
<evidence type="ECO:0000259" key="5">
    <source>
        <dbReference type="PROSITE" id="PS50966"/>
    </source>
</evidence>
<dbReference type="SMART" id="SM00487">
    <property type="entry name" value="DEXDc"/>
    <property type="match status" value="1"/>
</dbReference>
<dbReference type="PANTHER" id="PTHR10799">
    <property type="entry name" value="SNF2/RAD54 HELICASE FAMILY"/>
    <property type="match status" value="1"/>
</dbReference>
<evidence type="ECO:0008006" key="10">
    <source>
        <dbReference type="Google" id="ProtNLM"/>
    </source>
</evidence>
<dbReference type="FunFam" id="3.40.50.300:FF:000533">
    <property type="entry name" value="Helicase, Snf2 family"/>
    <property type="match status" value="1"/>
</dbReference>
<dbReference type="PROSITE" id="PS50966">
    <property type="entry name" value="ZF_SWIM"/>
    <property type="match status" value="1"/>
</dbReference>
<keyword evidence="3" id="KW-0175">Coiled coil</keyword>
<dbReference type="GO" id="GO:0016787">
    <property type="term" value="F:hydrolase activity"/>
    <property type="evidence" value="ECO:0007669"/>
    <property type="project" value="UniProtKB-KW"/>
</dbReference>
<dbReference type="Proteomes" id="UP000778970">
    <property type="component" value="Unassembled WGS sequence"/>
</dbReference>
<keyword evidence="9" id="KW-1185">Reference proteome</keyword>
<dbReference type="PROSITE" id="PS51194">
    <property type="entry name" value="HELICASE_CTER"/>
    <property type="match status" value="1"/>
</dbReference>
<dbReference type="Gene3D" id="3.40.50.300">
    <property type="entry name" value="P-loop containing nucleotide triphosphate hydrolases"/>
    <property type="match status" value="1"/>
</dbReference>
<keyword evidence="1" id="KW-0378">Hydrolase</keyword>
<dbReference type="InterPro" id="IPR027417">
    <property type="entry name" value="P-loop_NTPase"/>
</dbReference>
<dbReference type="InterPro" id="IPR038718">
    <property type="entry name" value="SNF2-like_sf"/>
</dbReference>